<protein>
    <submittedName>
        <fullName evidence="1">Uncharacterized protein</fullName>
    </submittedName>
</protein>
<name>A0ABU6HVV6_9FLAO</name>
<organism evidence="1 2">
    <name type="scientific">Chryseobacterium salviniae</name>
    <dbReference type="NCBI Taxonomy" id="3101750"/>
    <lineage>
        <taxon>Bacteria</taxon>
        <taxon>Pseudomonadati</taxon>
        <taxon>Bacteroidota</taxon>
        <taxon>Flavobacteriia</taxon>
        <taxon>Flavobacteriales</taxon>
        <taxon>Weeksellaceae</taxon>
        <taxon>Chryseobacterium group</taxon>
        <taxon>Chryseobacterium</taxon>
    </lineage>
</organism>
<dbReference type="Proteomes" id="UP001348397">
    <property type="component" value="Unassembled WGS sequence"/>
</dbReference>
<keyword evidence="2" id="KW-1185">Reference proteome</keyword>
<proteinExistence type="predicted"/>
<evidence type="ECO:0000313" key="2">
    <source>
        <dbReference type="Proteomes" id="UP001348397"/>
    </source>
</evidence>
<gene>
    <name evidence="1" type="ORF">SOP96_14925</name>
</gene>
<evidence type="ECO:0000313" key="1">
    <source>
        <dbReference type="EMBL" id="MEC3877008.1"/>
    </source>
</evidence>
<sequence>MTYRSAFIIIYLFSLPFFSQTNKSKDLNISGDYTHLWTKTVFPSLWSGFQRQNVHSYDSKNQNVGISYIQQLSKKKKTVFTIYIYPQKEINNQTLRDQFLSYDYALNQNSGSAVELKPLFGSLSNDSLKVNYIYSVFSNSMGQADFFKGVKYIDKQSLLAIYECGGWNVKIRITSDDMTKDQLLELKQKTEAYFNILTIAAIKPFPYKNEPDIVLSSAVQRDSMMTKATIAAAKSKIEWLKNNLDKKEISTGFNDMKIDSEVHAIEKMVEFYKLHKNEWPMQPETEKYFNEMIKIVENKKTKDHIYEKFHYIIDYPEGESQKANYIQFKIDHDISENTNEYFYKIFYTLE</sequence>
<comment type="caution">
    <text evidence="1">The sequence shown here is derived from an EMBL/GenBank/DDBJ whole genome shotgun (WGS) entry which is preliminary data.</text>
</comment>
<reference evidence="1 2" key="1">
    <citation type="submission" date="2024-01" db="EMBL/GenBank/DDBJ databases">
        <title>Chryseobacterium sp. T9W2-O.</title>
        <authorList>
            <person name="Maltman C."/>
        </authorList>
    </citation>
    <scope>NUCLEOTIDE SEQUENCE [LARGE SCALE GENOMIC DNA]</scope>
    <source>
        <strain evidence="1 2">T9W2-O</strain>
    </source>
</reference>
<dbReference type="RefSeq" id="WP_326321721.1">
    <property type="nucleotide sequence ID" value="NZ_JAYLAA010000048.1"/>
</dbReference>
<accession>A0ABU6HVV6</accession>
<dbReference type="EMBL" id="JAYLAA010000048">
    <property type="protein sequence ID" value="MEC3877008.1"/>
    <property type="molecule type" value="Genomic_DNA"/>
</dbReference>